<dbReference type="EMBL" id="CP071793">
    <property type="protein sequence ID" value="QTD50704.1"/>
    <property type="molecule type" value="Genomic_DNA"/>
</dbReference>
<protein>
    <submittedName>
        <fullName evidence="2">Uncharacterized protein</fullName>
    </submittedName>
</protein>
<name>A0A8A4TNC3_SULCO</name>
<keyword evidence="3" id="KW-1185">Reference proteome</keyword>
<dbReference type="RefSeq" id="WP_237380626.1">
    <property type="nucleotide sequence ID" value="NZ_CP071793.1"/>
</dbReference>
<accession>A0A8A4TNC3</accession>
<gene>
    <name evidence="2" type="ORF">J3U87_34390</name>
</gene>
<evidence type="ECO:0000256" key="1">
    <source>
        <dbReference type="SAM" id="Coils"/>
    </source>
</evidence>
<dbReference type="AlphaFoldDB" id="A0A8A4TNC3"/>
<dbReference type="KEGG" id="scor:J3U87_34390"/>
<reference evidence="2" key="1">
    <citation type="submission" date="2021-03" db="EMBL/GenBank/DDBJ databases">
        <title>Acanthopleuribacteraceae sp. M133.</title>
        <authorList>
            <person name="Wang G."/>
        </authorList>
    </citation>
    <scope>NUCLEOTIDE SEQUENCE</scope>
    <source>
        <strain evidence="2">M133</strain>
    </source>
</reference>
<organism evidence="2 3">
    <name type="scientific">Sulfidibacter corallicola</name>
    <dbReference type="NCBI Taxonomy" id="2818388"/>
    <lineage>
        <taxon>Bacteria</taxon>
        <taxon>Pseudomonadati</taxon>
        <taxon>Acidobacteriota</taxon>
        <taxon>Holophagae</taxon>
        <taxon>Acanthopleuribacterales</taxon>
        <taxon>Acanthopleuribacteraceae</taxon>
        <taxon>Sulfidibacter</taxon>
    </lineage>
</organism>
<evidence type="ECO:0000313" key="2">
    <source>
        <dbReference type="EMBL" id="QTD50704.1"/>
    </source>
</evidence>
<feature type="coiled-coil region" evidence="1">
    <location>
        <begin position="42"/>
        <end position="76"/>
    </location>
</feature>
<sequence length="211" mass="23829">MKNPCFRMGTNLENHARTGSNNHDYAFWTQPAMTHTSRGRAFENHRNRVRAKMDQAAEHRQEAAALESRAQSLRQTPRVKGDAEREYQALRIERDNTISVGSPVLRHGWAVGKGYVVKVNKKSYTTEWEDGSTHAVDKIYVQYDPSRQPREASKPYPFKKVMWWPLFHLAITAPSATFCASIETASATAIGANTRMTGTLTRPHATLLTLS</sequence>
<evidence type="ECO:0000313" key="3">
    <source>
        <dbReference type="Proteomes" id="UP000663929"/>
    </source>
</evidence>
<keyword evidence="1" id="KW-0175">Coiled coil</keyword>
<dbReference type="Proteomes" id="UP000663929">
    <property type="component" value="Chromosome"/>
</dbReference>
<proteinExistence type="predicted"/>